<evidence type="ECO:0000313" key="3">
    <source>
        <dbReference type="Proteomes" id="UP000014937"/>
    </source>
</evidence>
<evidence type="ECO:0000313" key="2">
    <source>
        <dbReference type="EMBL" id="CDD12479.1"/>
    </source>
</evidence>
<protein>
    <recommendedName>
        <fullName evidence="1">KAP NTPase domain-containing protein</fullName>
    </recommendedName>
</protein>
<organism evidence="2 3">
    <name type="scientific">Phascolarctobacterium succinatutens CAG:287</name>
    <dbReference type="NCBI Taxonomy" id="1263101"/>
    <lineage>
        <taxon>Bacteria</taxon>
        <taxon>Bacillati</taxon>
        <taxon>Bacillota</taxon>
        <taxon>Negativicutes</taxon>
        <taxon>Acidaminococcales</taxon>
        <taxon>Acidaminococcaceae</taxon>
        <taxon>Phascolarctobacterium</taxon>
    </lineage>
</organism>
<reference evidence="2" key="1">
    <citation type="submission" date="2012-11" db="EMBL/GenBank/DDBJ databases">
        <title>Dependencies among metagenomic species, viruses, plasmids and units of genetic variation.</title>
        <authorList>
            <person name="Nielsen H.B."/>
            <person name="Almeida M."/>
            <person name="Juncker A.S."/>
            <person name="Rasmussen S."/>
            <person name="Li J."/>
            <person name="Sunagawa S."/>
            <person name="Plichta D."/>
            <person name="Gautier L."/>
            <person name="Le Chatelier E."/>
            <person name="Peletier E."/>
            <person name="Bonde I."/>
            <person name="Nielsen T."/>
            <person name="Manichanh C."/>
            <person name="Arumugam M."/>
            <person name="Batto J."/>
            <person name="Santos M.B.Q.D."/>
            <person name="Blom N."/>
            <person name="Borruel N."/>
            <person name="Burgdorf K.S."/>
            <person name="Boumezbeur F."/>
            <person name="Casellas F."/>
            <person name="Dore J."/>
            <person name="Guarner F."/>
            <person name="Hansen T."/>
            <person name="Hildebrand F."/>
            <person name="Kaas R.S."/>
            <person name="Kennedy S."/>
            <person name="Kristiansen K."/>
            <person name="Kultima J.R."/>
            <person name="Leonard P."/>
            <person name="Levenez F."/>
            <person name="Lund O."/>
            <person name="Moumen B."/>
            <person name="Le Paslier D."/>
            <person name="Pons N."/>
            <person name="Pedersen O."/>
            <person name="Prifti E."/>
            <person name="Qin J."/>
            <person name="Raes J."/>
            <person name="Tap J."/>
            <person name="Tims S."/>
            <person name="Ussery D.W."/>
            <person name="Yamada T."/>
            <person name="MetaHit consortium"/>
            <person name="Renault P."/>
            <person name="Sicheritz-Ponten T."/>
            <person name="Bork P."/>
            <person name="Wang J."/>
            <person name="Brunak S."/>
            <person name="Ehrlich S.D."/>
        </authorList>
    </citation>
    <scope>NUCLEOTIDE SEQUENCE [LARGE SCALE GENOMIC DNA]</scope>
</reference>
<dbReference type="InterPro" id="IPR011646">
    <property type="entry name" value="KAP_P-loop"/>
</dbReference>
<comment type="caution">
    <text evidence="2">The sequence shown here is derived from an EMBL/GenBank/DDBJ whole genome shotgun (WGS) entry which is preliminary data.</text>
</comment>
<dbReference type="SUPFAM" id="SSF52540">
    <property type="entry name" value="P-loop containing nucleoside triphosphate hydrolases"/>
    <property type="match status" value="1"/>
</dbReference>
<proteinExistence type="predicted"/>
<dbReference type="Proteomes" id="UP000014937">
    <property type="component" value="Unassembled WGS sequence"/>
</dbReference>
<dbReference type="Pfam" id="PF07693">
    <property type="entry name" value="KAP_NTPase"/>
    <property type="match status" value="1"/>
</dbReference>
<gene>
    <name evidence="2" type="ORF">BN587_01043</name>
</gene>
<name>R6X008_9FIRM</name>
<sequence>MSASQQEIISGIKVYINECYSDYAVMLNGSWGSGKTYFVKNELIPVLEEDRKAVIYISLFGIKCVDDLINVITMHVLNIYSNKRAQKRAEMNIGLKISNKQASSSVSQIPSVFVGIINKGLKLVPNGDTAKAFFSDIQKNTINFSDYVFIFDDFERSVIDKIELLGLFDEMVEQNHAKVIIVCNEVALLKKAEKDDENLNSKKAVNNIEEKILVDDYNLYKEKVVGFTIKYAADLSTVYRKILDNIVGKQSYCYDCLIEYKSEVLELFSRVGSHNLRTLIFVLKRFKELEHEIELAFDDAKVDKKYYSRYIALVLCNVTSVSIMYKDFGMSDVFIPKDRDVVVKPFSSDGFAKDMIDFNINNHIRLSRYVNQYIYDYSLNKGLLLEDITRFVLGEMNDIKNNTDKIDSIYCLDSDIEAKKRLDSVLDDIKENQYCLGLYPRILSNLFILIETLYDNSDHIIGLLKENVIKNVKARAVEFDVSSWHYFNSGNTKANAFNKELYSIVEKTFLEGKKQKYRDVFDDEEDFVEHFRELVKDDGYIIEDKQSMLNCIPASVMIKKFISLPNVNIRKINAILSHNYLEIRNIKDFRSGDLSLFREMGTILDKEIPLVKSKLKRRHLQYLLDCISSICKKLE</sequence>
<evidence type="ECO:0000259" key="1">
    <source>
        <dbReference type="Pfam" id="PF07693"/>
    </source>
</evidence>
<dbReference type="InterPro" id="IPR027417">
    <property type="entry name" value="P-loop_NTPase"/>
</dbReference>
<dbReference type="RefSeq" id="WP_021720109.1">
    <property type="nucleotide sequence ID" value="NZ_FR892790.1"/>
</dbReference>
<dbReference type="HOGENOM" id="CLU_022182_1_0_9"/>
<dbReference type="EMBL" id="CBGL010000125">
    <property type="protein sequence ID" value="CDD12479.1"/>
    <property type="molecule type" value="Genomic_DNA"/>
</dbReference>
<dbReference type="AlphaFoldDB" id="R6X008"/>
<feature type="domain" description="KAP NTPase" evidence="1">
    <location>
        <begin position="8"/>
        <end position="246"/>
    </location>
</feature>
<accession>R6X008</accession>